<dbReference type="OrthoDB" id="1495259at2"/>
<sequence>MLLAVDLGLRTGLALYRRDGRLVSYRSQNLGTRARLRRAAGSVLGDHADAQRLVLEGGGDIADIWKKAGERAGRRVRVIDAGVWRRALLLPREQRSGTDAKDAADGLARAVIEWSGAPRPKGSLRHDAAEAIAVGLWGVIDAGWLDGVPEVVSRR</sequence>
<protein>
    <recommendedName>
        <fullName evidence="3">YqgF/RNase H-like domain-containing protein</fullName>
    </recommendedName>
</protein>
<comment type="caution">
    <text evidence="1">The sequence shown here is derived from an EMBL/GenBank/DDBJ whole genome shotgun (WGS) entry which is preliminary data.</text>
</comment>
<evidence type="ECO:0008006" key="3">
    <source>
        <dbReference type="Google" id="ProtNLM"/>
    </source>
</evidence>
<accession>A0A271IZF2</accession>
<dbReference type="EMBL" id="MQWD01000001">
    <property type="protein sequence ID" value="PAP76520.1"/>
    <property type="molecule type" value="Genomic_DNA"/>
</dbReference>
<dbReference type="Proteomes" id="UP000216339">
    <property type="component" value="Unassembled WGS sequence"/>
</dbReference>
<organism evidence="1 2">
    <name type="scientific">Rubrivirga marina</name>
    <dbReference type="NCBI Taxonomy" id="1196024"/>
    <lineage>
        <taxon>Bacteria</taxon>
        <taxon>Pseudomonadati</taxon>
        <taxon>Rhodothermota</taxon>
        <taxon>Rhodothermia</taxon>
        <taxon>Rhodothermales</taxon>
        <taxon>Rubricoccaceae</taxon>
        <taxon>Rubrivirga</taxon>
    </lineage>
</organism>
<evidence type="ECO:0000313" key="1">
    <source>
        <dbReference type="EMBL" id="PAP76520.1"/>
    </source>
</evidence>
<proteinExistence type="predicted"/>
<dbReference type="AlphaFoldDB" id="A0A271IZF2"/>
<name>A0A271IZF2_9BACT</name>
<gene>
    <name evidence="1" type="ORF">BSZ37_08735</name>
</gene>
<evidence type="ECO:0000313" key="2">
    <source>
        <dbReference type="Proteomes" id="UP000216339"/>
    </source>
</evidence>
<reference evidence="1 2" key="1">
    <citation type="submission" date="2016-11" db="EMBL/GenBank/DDBJ databases">
        <title>Study of marine rhodopsin-containing bacteria.</title>
        <authorList>
            <person name="Yoshizawa S."/>
            <person name="Kumagai Y."/>
            <person name="Kogure K."/>
        </authorList>
    </citation>
    <scope>NUCLEOTIDE SEQUENCE [LARGE SCALE GENOMIC DNA]</scope>
    <source>
        <strain evidence="1 2">SAORIC-28</strain>
    </source>
</reference>
<keyword evidence="2" id="KW-1185">Reference proteome</keyword>